<reference evidence="1" key="1">
    <citation type="submission" date="2021-01" db="EMBL/GenBank/DDBJ databases">
        <authorList>
            <person name="Kaushik A."/>
        </authorList>
    </citation>
    <scope>NUCLEOTIDE SEQUENCE</scope>
    <source>
        <strain evidence="1">AG5</strain>
    </source>
</reference>
<dbReference type="EMBL" id="CAJNJQ010000338">
    <property type="protein sequence ID" value="CAE7071689.1"/>
    <property type="molecule type" value="Genomic_DNA"/>
</dbReference>
<name>A0A8H3DW89_9AGAM</name>
<dbReference type="AlphaFoldDB" id="A0A8H3DW89"/>
<evidence type="ECO:0000313" key="1">
    <source>
        <dbReference type="EMBL" id="CAE7071689.1"/>
    </source>
</evidence>
<protein>
    <submittedName>
        <fullName evidence="1">Uncharacterized protein</fullName>
    </submittedName>
</protein>
<dbReference type="Proteomes" id="UP000663827">
    <property type="component" value="Unassembled WGS sequence"/>
</dbReference>
<sequence length="175" mass="19433">MHTASTQRTRKRNPCLPLLLILHERWWYQGDEDDMEIFAAVGLIVDGEMATGAMAEHVRFSSQVPTSNKRRNRGHLTDILGPAVKLLSEREYPYGKINGLERVNVQLNAALMLCSRPSFASNIWTPNGKRPTTASRSGTLILTDWRASTHKASANGAIFTFKGRNTGIGVTPLED</sequence>
<proteinExistence type="predicted"/>
<gene>
    <name evidence="1" type="ORF">RDB_LOCUS15921</name>
</gene>
<evidence type="ECO:0000313" key="2">
    <source>
        <dbReference type="Proteomes" id="UP000663827"/>
    </source>
</evidence>
<accession>A0A8H3DW89</accession>
<organism evidence="1 2">
    <name type="scientific">Rhizoctonia solani</name>
    <dbReference type="NCBI Taxonomy" id="456999"/>
    <lineage>
        <taxon>Eukaryota</taxon>
        <taxon>Fungi</taxon>
        <taxon>Dikarya</taxon>
        <taxon>Basidiomycota</taxon>
        <taxon>Agaricomycotina</taxon>
        <taxon>Agaricomycetes</taxon>
        <taxon>Cantharellales</taxon>
        <taxon>Ceratobasidiaceae</taxon>
        <taxon>Rhizoctonia</taxon>
    </lineage>
</organism>
<comment type="caution">
    <text evidence="1">The sequence shown here is derived from an EMBL/GenBank/DDBJ whole genome shotgun (WGS) entry which is preliminary data.</text>
</comment>